<dbReference type="EMBL" id="RQEP01000010">
    <property type="protein sequence ID" value="TGK04909.1"/>
    <property type="molecule type" value="Genomic_DNA"/>
</dbReference>
<dbReference type="OrthoDB" id="328420at2"/>
<evidence type="ECO:0000313" key="2">
    <source>
        <dbReference type="Proteomes" id="UP000297453"/>
    </source>
</evidence>
<evidence type="ECO:0000313" key="1">
    <source>
        <dbReference type="EMBL" id="TGK04909.1"/>
    </source>
</evidence>
<proteinExistence type="predicted"/>
<comment type="caution">
    <text evidence="1">The sequence shown here is derived from an EMBL/GenBank/DDBJ whole genome shotgun (WGS) entry which is preliminary data.</text>
</comment>
<name>A0A4V3JC90_9LEPT</name>
<gene>
    <name evidence="1" type="ORF">EHO59_08655</name>
</gene>
<organism evidence="1 2">
    <name type="scientific">Leptospira semungkisensis</name>
    <dbReference type="NCBI Taxonomy" id="2484985"/>
    <lineage>
        <taxon>Bacteria</taxon>
        <taxon>Pseudomonadati</taxon>
        <taxon>Spirochaetota</taxon>
        <taxon>Spirochaetia</taxon>
        <taxon>Leptospirales</taxon>
        <taxon>Leptospiraceae</taxon>
        <taxon>Leptospira</taxon>
    </lineage>
</organism>
<dbReference type="AlphaFoldDB" id="A0A4V3JC90"/>
<dbReference type="RefSeq" id="WP_135586907.1">
    <property type="nucleotide sequence ID" value="NZ_RQEP01000010.1"/>
</dbReference>
<keyword evidence="2" id="KW-1185">Reference proteome</keyword>
<dbReference type="Proteomes" id="UP000297453">
    <property type="component" value="Unassembled WGS sequence"/>
</dbReference>
<protein>
    <submittedName>
        <fullName evidence="1">Uncharacterized protein</fullName>
    </submittedName>
</protein>
<reference evidence="1" key="1">
    <citation type="journal article" date="2019" name="PLoS Negl. Trop. Dis.">
        <title>Revisiting the worldwide diversity of Leptospira species in the environment.</title>
        <authorList>
            <person name="Vincent A.T."/>
            <person name="Schiettekatte O."/>
            <person name="Bourhy P."/>
            <person name="Veyrier F.J."/>
            <person name="Picardeau M."/>
        </authorList>
    </citation>
    <scope>NUCLEOTIDE SEQUENCE [LARGE SCALE GENOMIC DNA]</scope>
    <source>
        <strain evidence="1">SSS9</strain>
    </source>
</reference>
<sequence length="208" mass="22003">MQRVVAFSSLLIFVFILTSNCGASYVLFNPDNGLLAESGNNKKSQEKAPLFALLGVLSPIASFSPNPVSLPFGSSGGSYTLDIPNIPNSWTQSEFGFNVFIQAVCNNATITTIDGTDGAATSSPVFQAAGFEPISISFTGGNINSNLTGSCVFTHAVHNPTGNYLAEGFPLGNLTVVFLPFASAVIGSVWFADFPPMQSDLFPRKQLF</sequence>
<accession>A0A4V3JC90</accession>